<reference evidence="1" key="1">
    <citation type="submission" date="2014-11" db="EMBL/GenBank/DDBJ databases">
        <authorList>
            <person name="Amaro Gonzalez C."/>
        </authorList>
    </citation>
    <scope>NUCLEOTIDE SEQUENCE</scope>
</reference>
<reference evidence="1" key="2">
    <citation type="journal article" date="2015" name="Fish Shellfish Immunol.">
        <title>Early steps in the European eel (Anguilla anguilla)-Vibrio vulnificus interaction in the gills: Role of the RtxA13 toxin.</title>
        <authorList>
            <person name="Callol A."/>
            <person name="Pajuelo D."/>
            <person name="Ebbesson L."/>
            <person name="Teles M."/>
            <person name="MacKenzie S."/>
            <person name="Amaro C."/>
        </authorList>
    </citation>
    <scope>NUCLEOTIDE SEQUENCE</scope>
</reference>
<dbReference type="AlphaFoldDB" id="A0A0E9WZD1"/>
<evidence type="ECO:0000313" key="1">
    <source>
        <dbReference type="EMBL" id="JAH95719.1"/>
    </source>
</evidence>
<sequence length="61" mass="6856">MCRQGVELWLSRGGHCYTHFWGLTITLKSQHFASSAHACLQLTPTAILPAIPITKSVPRHW</sequence>
<dbReference type="EMBL" id="GBXM01012858">
    <property type="protein sequence ID" value="JAH95719.1"/>
    <property type="molecule type" value="Transcribed_RNA"/>
</dbReference>
<protein>
    <submittedName>
        <fullName evidence="1">Uncharacterized protein</fullName>
    </submittedName>
</protein>
<accession>A0A0E9WZD1</accession>
<name>A0A0E9WZD1_ANGAN</name>
<organism evidence="1">
    <name type="scientific">Anguilla anguilla</name>
    <name type="common">European freshwater eel</name>
    <name type="synonym">Muraena anguilla</name>
    <dbReference type="NCBI Taxonomy" id="7936"/>
    <lineage>
        <taxon>Eukaryota</taxon>
        <taxon>Metazoa</taxon>
        <taxon>Chordata</taxon>
        <taxon>Craniata</taxon>
        <taxon>Vertebrata</taxon>
        <taxon>Euteleostomi</taxon>
        <taxon>Actinopterygii</taxon>
        <taxon>Neopterygii</taxon>
        <taxon>Teleostei</taxon>
        <taxon>Anguilliformes</taxon>
        <taxon>Anguillidae</taxon>
        <taxon>Anguilla</taxon>
    </lineage>
</organism>
<proteinExistence type="predicted"/>